<dbReference type="AlphaFoldDB" id="A0A669BDT3"/>
<dbReference type="PANTHER" id="PTHR31635:SF196">
    <property type="entry name" value="REVERSE TRANSCRIPTASE DOMAIN-CONTAINING PROTEIN-RELATED"/>
    <property type="match status" value="1"/>
</dbReference>
<name>A0A669BDT3_ORENI</name>
<dbReference type="OMA" id="NYSPINR"/>
<proteinExistence type="predicted"/>
<dbReference type="Ensembl" id="ENSONIT00000041028.1">
    <property type="protein sequence ID" value="ENSONIP00000033587.1"/>
    <property type="gene ID" value="ENSONIG00000036442.1"/>
</dbReference>
<reference evidence="2" key="2">
    <citation type="submission" date="2025-08" db="UniProtKB">
        <authorList>
            <consortium name="Ensembl"/>
        </authorList>
    </citation>
    <scope>IDENTIFICATION</scope>
</reference>
<dbReference type="GeneTree" id="ENSGT00940000165023"/>
<protein>
    <recommendedName>
        <fullName evidence="1">Reverse transcriptase domain-containing protein</fullName>
    </recommendedName>
</protein>
<organism evidence="2 3">
    <name type="scientific">Oreochromis niloticus</name>
    <name type="common">Nile tilapia</name>
    <name type="synonym">Tilapia nilotica</name>
    <dbReference type="NCBI Taxonomy" id="8128"/>
    <lineage>
        <taxon>Eukaryota</taxon>
        <taxon>Metazoa</taxon>
        <taxon>Chordata</taxon>
        <taxon>Craniata</taxon>
        <taxon>Vertebrata</taxon>
        <taxon>Euteleostomi</taxon>
        <taxon>Actinopterygii</taxon>
        <taxon>Neopterygii</taxon>
        <taxon>Teleostei</taxon>
        <taxon>Neoteleostei</taxon>
        <taxon>Acanthomorphata</taxon>
        <taxon>Ovalentaria</taxon>
        <taxon>Cichlomorphae</taxon>
        <taxon>Cichliformes</taxon>
        <taxon>Cichlidae</taxon>
        <taxon>African cichlids</taxon>
        <taxon>Pseudocrenilabrinae</taxon>
        <taxon>Oreochromini</taxon>
        <taxon>Oreochromis</taxon>
    </lineage>
</organism>
<reference evidence="2" key="3">
    <citation type="submission" date="2025-09" db="UniProtKB">
        <authorList>
            <consortium name="Ensembl"/>
        </authorList>
    </citation>
    <scope>IDENTIFICATION</scope>
</reference>
<feature type="domain" description="Reverse transcriptase" evidence="1">
    <location>
        <begin position="290"/>
        <end position="562"/>
    </location>
</feature>
<reference evidence="3" key="1">
    <citation type="submission" date="2012-01" db="EMBL/GenBank/DDBJ databases">
        <title>The Genome Sequence of Oreochromis niloticus (Nile Tilapia).</title>
        <authorList>
            <consortium name="Broad Institute Genome Assembly Team"/>
            <consortium name="Broad Institute Sequencing Platform"/>
            <person name="Di Palma F."/>
            <person name="Johnson J."/>
            <person name="Lander E.S."/>
            <person name="Lindblad-Toh K."/>
        </authorList>
    </citation>
    <scope>NUCLEOTIDE SEQUENCE [LARGE SCALE GENOMIC DNA]</scope>
</reference>
<evidence type="ECO:0000259" key="1">
    <source>
        <dbReference type="PROSITE" id="PS50878"/>
    </source>
</evidence>
<dbReference type="InterPro" id="IPR043502">
    <property type="entry name" value="DNA/RNA_pol_sf"/>
</dbReference>
<keyword evidence="3" id="KW-1185">Reference proteome</keyword>
<dbReference type="PROSITE" id="PS50878">
    <property type="entry name" value="RT_POL"/>
    <property type="match status" value="1"/>
</dbReference>
<evidence type="ECO:0000313" key="2">
    <source>
        <dbReference type="Ensembl" id="ENSONIP00000033587.1"/>
    </source>
</evidence>
<dbReference type="PANTHER" id="PTHR31635">
    <property type="entry name" value="REVERSE TRANSCRIPTASE DOMAIN-CONTAINING PROTEIN-RELATED"/>
    <property type="match status" value="1"/>
</dbReference>
<accession>A0A669BDT3</accession>
<dbReference type="InterPro" id="IPR000477">
    <property type="entry name" value="RT_dom"/>
</dbReference>
<evidence type="ECO:0000313" key="3">
    <source>
        <dbReference type="Proteomes" id="UP000005207"/>
    </source>
</evidence>
<dbReference type="Proteomes" id="UP000005207">
    <property type="component" value="Linkage group LG3"/>
</dbReference>
<dbReference type="CDD" id="cd01650">
    <property type="entry name" value="RT_nLTR_like"/>
    <property type="match status" value="1"/>
</dbReference>
<sequence>MFNRDLHRIKDIRIGPRDFSDHSGIYITLHLDGIRKTTLWRLNTGMLNDPAFVKQMTADLNLYLQDNDNGETNHSIVWDAAKAVLRGKIIAWSTMLKKKKSQELFQLQDRLKALEQSGLKDKNTTVTHQIRQIKQEIDKILSEDVEKNIRFMKQRYYEAGPKAAKQLAWRIRKQQAENNIYKIRDPVGNKVVTDLDKIQKAFEMYYKSLYSQSTQGDVNKITDFLNSLDLPTIGREANSKLTSLISWEEIIKAISSLKSNKSPGTDGLPAEWYKTMKESLLPLLETSFNYILKGGLVPPSWKEAFISVLPKGGQDRLNCKSYRPISVLNSDYKLYTTILVRRMDAIMPSLIDEDQTGFLKNRQTHDNIRRALHIIEHINDKKNSSIILSLDAEKAYDSVNWDFLFLVMKRFGFCSEFIKCFQALYSLPTARIKINGSLSDTILLERGCRQGCPASPYLFNLFIEPLAQAIRQETSLKGIVIGGDEYKVCLYADDVLVTIMDPSSGIPVLMGMLETYGLYSGYVLNVKKTQVLTFNFSPDQTLSSKFKFNWEATAIKYLGVFLPKDLTQLYDTNYSPINREIYSDLNIWALLPLDLGNRIRIIKMSILPKLLYLFLALPIQIPEKQFREWNKQISRFIWLNKRPRVKFSILQLPKEKGGLALPSLRDYYLSAQLRSLVCWCNPSFCAK</sequence>
<dbReference type="Pfam" id="PF00078">
    <property type="entry name" value="RVT_1"/>
    <property type="match status" value="1"/>
</dbReference>
<dbReference type="InParanoid" id="A0A669BDT3"/>
<dbReference type="SUPFAM" id="SSF56672">
    <property type="entry name" value="DNA/RNA polymerases"/>
    <property type="match status" value="1"/>
</dbReference>